<feature type="domain" description="TIR" evidence="5">
    <location>
        <begin position="22"/>
        <end position="191"/>
    </location>
</feature>
<dbReference type="EMBL" id="JAWXYG010000003">
    <property type="protein sequence ID" value="KAK4279134.1"/>
    <property type="molecule type" value="Genomic_DNA"/>
</dbReference>
<dbReference type="InterPro" id="IPR035897">
    <property type="entry name" value="Toll_tir_struct_dom_sf"/>
</dbReference>
<dbReference type="GO" id="GO:0006952">
    <property type="term" value="P:defense response"/>
    <property type="evidence" value="ECO:0007669"/>
    <property type="project" value="UniProtKB-KW"/>
</dbReference>
<dbReference type="SUPFAM" id="SSF52200">
    <property type="entry name" value="Toll/Interleukin receptor TIR domain"/>
    <property type="match status" value="1"/>
</dbReference>
<dbReference type="Gene3D" id="3.40.50.10140">
    <property type="entry name" value="Toll/interleukin-1 receptor homology (TIR) domain"/>
    <property type="match status" value="1"/>
</dbReference>
<dbReference type="SMART" id="SM00382">
    <property type="entry name" value="AAA"/>
    <property type="match status" value="1"/>
</dbReference>
<dbReference type="GO" id="GO:0007165">
    <property type="term" value="P:signal transduction"/>
    <property type="evidence" value="ECO:0007669"/>
    <property type="project" value="InterPro"/>
</dbReference>
<dbReference type="InterPro" id="IPR027417">
    <property type="entry name" value="P-loop_NTPase"/>
</dbReference>
<dbReference type="Pfam" id="PF07725">
    <property type="entry name" value="LRR_3"/>
    <property type="match status" value="1"/>
</dbReference>
<dbReference type="Pfam" id="PF23282">
    <property type="entry name" value="WHD_ROQ1"/>
    <property type="match status" value="1"/>
</dbReference>
<keyword evidence="2" id="KW-0677">Repeat</keyword>
<sequence length="1190" mass="135612">MASDQDASSSNSSNSNSTPRTCKYEIFLSFRGEDTRKGFTDHLYHALISRGFRVFRDDEELERGEVISKELLQAIEDSHFAIVVLSKNYASSSWCLNELQHILSSRDNSCQQAFPIFYDVNPSDVRNQKGSFEEAFVGHQMLQRDNEVLKNWRESLTKIANLSGWDCKDWPEAKLIEMVVEVLWTKLRPKLPPYCEDLIGIENKLEQLEPLLEIGLTNVRFIGIWGLPGVGKTTIARALFDKYRSQFEIKCFLHNVRETSERDGEVHLQSKLLSHLKIRNMEIKDTFDGKEIIQNRFKDKKVLLILDDVSHTSHLENLANKPSWFGAGSRVIITTRDSGLLRRVHEVHAYKVQIMNPHESFQLFCSKVFKSGEPQRDLLHMSKTVCDYAKGLPLALSVLGSFLCGRSSLGEWEDALDMLQKNQHNDILSALKLSFDVLADTEQAIFLDIACFFNGWSKTVIAHIFKSCGFNAKIGIATLQEKSLLKDYDDCLVMHDLLAQMGKRIVVDKSPNDVGNRSRLWSKEDIDEVMENNLGTKEIQGMVSSTSCEASWDPEAFSTFRNLRLLIIVTCDFSLPYGLECLPHSLKILYWTKYPLDTFPPGARFYKLVDLKMRHSKLKKLWNKSLCSKNLKFLDLSYSKNLIETPDLCELPNLERLELEGCEDIVDLHASIGQHTKLCVLNLKGCKKLKNWCLKKLEMTALKEFVLCGCIQVKRLPEFGESMKNLEMLDAGETNLVKLPESLGLLTSLETLKLRGCKTLVCLPDSIHKLTRLVFVDIAGCSRFARLPENLNEMKALEEIDASETEITEVPSSIGELNKVKKLSFQGCKRLTSNSWSLIHPLNLMFWRHAIHKGLALPDCIFNLKSLKELNLSYCGIDDGSVPNSFSGLSSLEKLNLSGNLFKKLHTGCISNLLKLRVLLLNSCSKLGSLPQLGPNVYMADARECVSLEPMSDELLSHFFTSIEQGERLIVGDSLDMTIPGSEIPSWFKNQNDLFLNHHGEAWMMIDMPPCGEEVLGIGLCVVIDDKFFSTEPNKRPPFGLLNCWLFFATIPHPPYSQPESYARVCVYQEDMKSSHLWIMFWKQEEELSRCLQLSEYSHIPLKFSAGPYWKKDSKDWKMDRKDWKIKCGWRVIHKGDFENWDSSMRQSLLPAAGQHSGQDVRTPMPLNFKSRSISVRCPTPNLRMIPGKF</sequence>
<accession>A0AAE1MXU2</accession>
<evidence type="ECO:0000256" key="1">
    <source>
        <dbReference type="ARBA" id="ARBA00022614"/>
    </source>
</evidence>
<dbReference type="InterPro" id="IPR011713">
    <property type="entry name" value="Leu-rich_rpt_3"/>
</dbReference>
<comment type="caution">
    <text evidence="6">The sequence shown here is derived from an EMBL/GenBank/DDBJ whole genome shotgun (WGS) entry which is preliminary data.</text>
</comment>
<name>A0AAE1MXU2_9FABA</name>
<dbReference type="Gene3D" id="1.10.8.430">
    <property type="entry name" value="Helical domain of apoptotic protease-activating factors"/>
    <property type="match status" value="1"/>
</dbReference>
<keyword evidence="1" id="KW-0433">Leucine-rich repeat</keyword>
<reference evidence="6" key="1">
    <citation type="submission" date="2023-10" db="EMBL/GenBank/DDBJ databases">
        <title>Chromosome-level genome of the transformable northern wattle, Acacia crassicarpa.</title>
        <authorList>
            <person name="Massaro I."/>
            <person name="Sinha N.R."/>
            <person name="Poethig S."/>
            <person name="Leichty A.R."/>
        </authorList>
    </citation>
    <scope>NUCLEOTIDE SEQUENCE</scope>
    <source>
        <strain evidence="6">Acra3RX</strain>
        <tissue evidence="6">Leaf</tissue>
    </source>
</reference>
<keyword evidence="7" id="KW-1185">Reference proteome</keyword>
<dbReference type="InterPro" id="IPR058192">
    <property type="entry name" value="WHD_ROQ1-like"/>
</dbReference>
<dbReference type="SUPFAM" id="SSF52058">
    <property type="entry name" value="L domain-like"/>
    <property type="match status" value="2"/>
</dbReference>
<dbReference type="Pfam" id="PF00931">
    <property type="entry name" value="NB-ARC"/>
    <property type="match status" value="1"/>
</dbReference>
<evidence type="ECO:0000259" key="5">
    <source>
        <dbReference type="PROSITE" id="PS50104"/>
    </source>
</evidence>
<evidence type="ECO:0000313" key="6">
    <source>
        <dbReference type="EMBL" id="KAK4279134.1"/>
    </source>
</evidence>
<evidence type="ECO:0000256" key="3">
    <source>
        <dbReference type="ARBA" id="ARBA00022821"/>
    </source>
</evidence>
<dbReference type="InterPro" id="IPR003593">
    <property type="entry name" value="AAA+_ATPase"/>
</dbReference>
<protein>
    <recommendedName>
        <fullName evidence="5">TIR domain-containing protein</fullName>
    </recommendedName>
</protein>
<keyword evidence="4" id="KW-0520">NAD</keyword>
<dbReference type="InterPro" id="IPR003591">
    <property type="entry name" value="Leu-rich_rpt_typical-subtyp"/>
</dbReference>
<dbReference type="SMART" id="SM00255">
    <property type="entry name" value="TIR"/>
    <property type="match status" value="1"/>
</dbReference>
<dbReference type="SUPFAM" id="SSF46785">
    <property type="entry name" value="Winged helix' DNA-binding domain"/>
    <property type="match status" value="1"/>
</dbReference>
<dbReference type="PANTHER" id="PTHR11017">
    <property type="entry name" value="LEUCINE-RICH REPEAT-CONTAINING PROTEIN"/>
    <property type="match status" value="1"/>
</dbReference>
<dbReference type="InterPro" id="IPR002182">
    <property type="entry name" value="NB-ARC"/>
</dbReference>
<dbReference type="InterPro" id="IPR042197">
    <property type="entry name" value="Apaf_helical"/>
</dbReference>
<dbReference type="InterPro" id="IPR032675">
    <property type="entry name" value="LRR_dom_sf"/>
</dbReference>
<evidence type="ECO:0000313" key="7">
    <source>
        <dbReference type="Proteomes" id="UP001293593"/>
    </source>
</evidence>
<dbReference type="SUPFAM" id="SSF52540">
    <property type="entry name" value="P-loop containing nucleoside triphosphate hydrolases"/>
    <property type="match status" value="1"/>
</dbReference>
<dbReference type="Proteomes" id="UP001293593">
    <property type="component" value="Unassembled WGS sequence"/>
</dbReference>
<keyword evidence="3" id="KW-0611">Plant defense</keyword>
<organism evidence="6 7">
    <name type="scientific">Acacia crassicarpa</name>
    <name type="common">northern wattle</name>
    <dbReference type="NCBI Taxonomy" id="499986"/>
    <lineage>
        <taxon>Eukaryota</taxon>
        <taxon>Viridiplantae</taxon>
        <taxon>Streptophyta</taxon>
        <taxon>Embryophyta</taxon>
        <taxon>Tracheophyta</taxon>
        <taxon>Spermatophyta</taxon>
        <taxon>Magnoliopsida</taxon>
        <taxon>eudicotyledons</taxon>
        <taxon>Gunneridae</taxon>
        <taxon>Pentapetalae</taxon>
        <taxon>rosids</taxon>
        <taxon>fabids</taxon>
        <taxon>Fabales</taxon>
        <taxon>Fabaceae</taxon>
        <taxon>Caesalpinioideae</taxon>
        <taxon>mimosoid clade</taxon>
        <taxon>Acacieae</taxon>
        <taxon>Acacia</taxon>
    </lineage>
</organism>
<dbReference type="GO" id="GO:0043531">
    <property type="term" value="F:ADP binding"/>
    <property type="evidence" value="ECO:0007669"/>
    <property type="project" value="InterPro"/>
</dbReference>
<dbReference type="Gene3D" id="3.40.50.300">
    <property type="entry name" value="P-loop containing nucleotide triphosphate hydrolases"/>
    <property type="match status" value="1"/>
</dbReference>
<dbReference type="Pfam" id="PF23598">
    <property type="entry name" value="LRR_14"/>
    <property type="match status" value="1"/>
</dbReference>
<dbReference type="PROSITE" id="PS50104">
    <property type="entry name" value="TIR"/>
    <property type="match status" value="1"/>
</dbReference>
<dbReference type="FunFam" id="3.40.50.10140:FF:000007">
    <property type="entry name" value="Disease resistance protein (TIR-NBS-LRR class)"/>
    <property type="match status" value="1"/>
</dbReference>
<dbReference type="InterPro" id="IPR000157">
    <property type="entry name" value="TIR_dom"/>
</dbReference>
<dbReference type="InterPro" id="IPR036390">
    <property type="entry name" value="WH_DNA-bd_sf"/>
</dbReference>
<dbReference type="PANTHER" id="PTHR11017:SF559">
    <property type="entry name" value="DISEASE RESISTANCE PROTEIN CHL1"/>
    <property type="match status" value="1"/>
</dbReference>
<dbReference type="GO" id="GO:0051707">
    <property type="term" value="P:response to other organism"/>
    <property type="evidence" value="ECO:0007669"/>
    <property type="project" value="UniProtKB-ARBA"/>
</dbReference>
<evidence type="ECO:0000256" key="2">
    <source>
        <dbReference type="ARBA" id="ARBA00022737"/>
    </source>
</evidence>
<dbReference type="Gene3D" id="3.80.10.10">
    <property type="entry name" value="Ribonuclease Inhibitor"/>
    <property type="match status" value="3"/>
</dbReference>
<gene>
    <name evidence="6" type="ORF">QN277_016887</name>
</gene>
<dbReference type="InterPro" id="IPR055414">
    <property type="entry name" value="LRR_R13L4/SHOC2-like"/>
</dbReference>
<dbReference type="AlphaFoldDB" id="A0AAE1MXU2"/>
<dbReference type="SMART" id="SM00369">
    <property type="entry name" value="LRR_TYP"/>
    <property type="match status" value="5"/>
</dbReference>
<dbReference type="InterPro" id="IPR044974">
    <property type="entry name" value="Disease_R_plants"/>
</dbReference>
<evidence type="ECO:0000256" key="4">
    <source>
        <dbReference type="ARBA" id="ARBA00023027"/>
    </source>
</evidence>
<dbReference type="Pfam" id="PF01582">
    <property type="entry name" value="TIR"/>
    <property type="match status" value="1"/>
</dbReference>
<dbReference type="PRINTS" id="PR00364">
    <property type="entry name" value="DISEASERSIST"/>
</dbReference>
<proteinExistence type="predicted"/>